<accession>A0A917H8W1</accession>
<reference evidence="2" key="1">
    <citation type="journal article" date="2014" name="Int. J. Syst. Evol. Microbiol.">
        <title>Complete genome sequence of Corynebacterium casei LMG S-19264T (=DSM 44701T), isolated from a smear-ripened cheese.</title>
        <authorList>
            <consortium name="US DOE Joint Genome Institute (JGI-PGF)"/>
            <person name="Walter F."/>
            <person name="Albersmeier A."/>
            <person name="Kalinowski J."/>
            <person name="Ruckert C."/>
        </authorList>
    </citation>
    <scope>NUCLEOTIDE SEQUENCE</scope>
    <source>
        <strain evidence="2">CGMCC 1.12754</strain>
    </source>
</reference>
<dbReference type="RefSeq" id="WP_188454658.1">
    <property type="nucleotide sequence ID" value="NZ_BMFR01000004.1"/>
</dbReference>
<name>A0A917H8W1_9BACI</name>
<comment type="caution">
    <text evidence="2">The sequence shown here is derived from an EMBL/GenBank/DDBJ whole genome shotgun (WGS) entry which is preliminary data.</text>
</comment>
<dbReference type="Gene3D" id="3.40.50.720">
    <property type="entry name" value="NAD(P)-binding Rossmann-like Domain"/>
    <property type="match status" value="1"/>
</dbReference>
<evidence type="ECO:0000313" key="3">
    <source>
        <dbReference type="Proteomes" id="UP000622860"/>
    </source>
</evidence>
<dbReference type="InterPro" id="IPR036291">
    <property type="entry name" value="NAD(P)-bd_dom_sf"/>
</dbReference>
<organism evidence="2 3">
    <name type="scientific">Virgibacillus oceani</name>
    <dbReference type="NCBI Taxonomy" id="1479511"/>
    <lineage>
        <taxon>Bacteria</taxon>
        <taxon>Bacillati</taxon>
        <taxon>Bacillota</taxon>
        <taxon>Bacilli</taxon>
        <taxon>Bacillales</taxon>
        <taxon>Bacillaceae</taxon>
        <taxon>Virgibacillus</taxon>
    </lineage>
</organism>
<dbReference type="AlphaFoldDB" id="A0A917H8W1"/>
<protein>
    <submittedName>
        <fullName evidence="2">NAD(P)-dependent oxidoreductase</fullName>
    </submittedName>
</protein>
<sequence>MKICIFGASGYVGSSVYVRLRSGSADEIVGTYLDDPAMSEGLYKLDVNEPESFSNFYKEENPDVVIWTVMSGPNEHKLTDQGLMHLITHLTPETKLIYISSDFVFSDGKGPYHEDDPTSTLPDDHTFSNYANAKVKAEHFIENELSNFVILRAGPIYGENRIGKLDERTDRLSYHLRSDRKVDFRDDLTRSFVHVEDLATVIEEMVYNDVTGIYHVGPEEKQSFYVFMKSMAKQLGYNDELVIKGSEEEKVDTEIPKDTSLITKKISEVSKVKFR</sequence>
<dbReference type="Pfam" id="PF04321">
    <property type="entry name" value="RmlD_sub_bind"/>
    <property type="match status" value="1"/>
</dbReference>
<evidence type="ECO:0000313" key="2">
    <source>
        <dbReference type="EMBL" id="GGG70988.1"/>
    </source>
</evidence>
<gene>
    <name evidence="2" type="ORF">GCM10011398_13960</name>
</gene>
<dbReference type="SUPFAM" id="SSF51735">
    <property type="entry name" value="NAD(P)-binding Rossmann-fold domains"/>
    <property type="match status" value="1"/>
</dbReference>
<dbReference type="PANTHER" id="PTHR43242:SF1">
    <property type="entry name" value="NAD(P)-BINDING ROSSMANN-FOLD SUPERFAMILY PROTEIN"/>
    <property type="match status" value="1"/>
</dbReference>
<keyword evidence="3" id="KW-1185">Reference proteome</keyword>
<evidence type="ECO:0000259" key="1">
    <source>
        <dbReference type="Pfam" id="PF04321"/>
    </source>
</evidence>
<dbReference type="Proteomes" id="UP000622860">
    <property type="component" value="Unassembled WGS sequence"/>
</dbReference>
<reference evidence="2" key="2">
    <citation type="submission" date="2020-09" db="EMBL/GenBank/DDBJ databases">
        <authorList>
            <person name="Sun Q."/>
            <person name="Zhou Y."/>
        </authorList>
    </citation>
    <scope>NUCLEOTIDE SEQUENCE</scope>
    <source>
        <strain evidence="2">CGMCC 1.12754</strain>
    </source>
</reference>
<proteinExistence type="predicted"/>
<dbReference type="PANTHER" id="PTHR43242">
    <property type="entry name" value="NAD(P)-BINDING ROSSMANN-FOLD SUPERFAMILY PROTEIN"/>
    <property type="match status" value="1"/>
</dbReference>
<dbReference type="EMBL" id="BMFR01000004">
    <property type="protein sequence ID" value="GGG70988.1"/>
    <property type="molecule type" value="Genomic_DNA"/>
</dbReference>
<dbReference type="InterPro" id="IPR029903">
    <property type="entry name" value="RmlD-like-bd"/>
</dbReference>
<feature type="domain" description="RmlD-like substrate binding" evidence="1">
    <location>
        <begin position="93"/>
        <end position="272"/>
    </location>
</feature>